<evidence type="ECO:0000313" key="1">
    <source>
        <dbReference type="EMBL" id="SVD06270.1"/>
    </source>
</evidence>
<proteinExistence type="predicted"/>
<feature type="non-terminal residue" evidence="1">
    <location>
        <position position="33"/>
    </location>
</feature>
<sequence length="33" mass="3609">MIINENQCATADPAGVDLIGQQMLGFYLVKEIL</sequence>
<reference evidence="1" key="1">
    <citation type="submission" date="2018-05" db="EMBL/GenBank/DDBJ databases">
        <authorList>
            <person name="Lanie J.A."/>
            <person name="Ng W.-L."/>
            <person name="Kazmierczak K.M."/>
            <person name="Andrzejewski T.M."/>
            <person name="Davidsen T.M."/>
            <person name="Wayne K.J."/>
            <person name="Tettelin H."/>
            <person name="Glass J.I."/>
            <person name="Rusch D."/>
            <person name="Podicherti R."/>
            <person name="Tsui H.-C.T."/>
            <person name="Winkler M.E."/>
        </authorList>
    </citation>
    <scope>NUCLEOTIDE SEQUENCE</scope>
</reference>
<organism evidence="1">
    <name type="scientific">marine metagenome</name>
    <dbReference type="NCBI Taxonomy" id="408172"/>
    <lineage>
        <taxon>unclassified sequences</taxon>
        <taxon>metagenomes</taxon>
        <taxon>ecological metagenomes</taxon>
    </lineage>
</organism>
<name>A0A382S8P8_9ZZZZ</name>
<dbReference type="EMBL" id="UINC01127262">
    <property type="protein sequence ID" value="SVD06270.1"/>
    <property type="molecule type" value="Genomic_DNA"/>
</dbReference>
<gene>
    <name evidence="1" type="ORF">METZ01_LOCUS359124</name>
</gene>
<accession>A0A382S8P8</accession>
<dbReference type="AlphaFoldDB" id="A0A382S8P8"/>
<protein>
    <submittedName>
        <fullName evidence="1">Uncharacterized protein</fullName>
    </submittedName>
</protein>